<sequence length="63" mass="7055">MVFNKIEICIEMVKLGLELAGVMAQAVKKVMHRNLTPTEEQLAASVAECNLYNYQVPFPYPGL</sequence>
<dbReference type="EMBL" id="JBDFQZ010000009">
    <property type="protein sequence ID" value="KAK9691151.1"/>
    <property type="molecule type" value="Genomic_DNA"/>
</dbReference>
<gene>
    <name evidence="1" type="ORF">RND81_09G179500</name>
</gene>
<proteinExistence type="predicted"/>
<name>A0AAW1IMV1_SAPOF</name>
<reference evidence="1" key="1">
    <citation type="submission" date="2024-03" db="EMBL/GenBank/DDBJ databases">
        <title>WGS assembly of Saponaria officinalis var. Norfolk2.</title>
        <authorList>
            <person name="Jenkins J."/>
            <person name="Shu S."/>
            <person name="Grimwood J."/>
            <person name="Barry K."/>
            <person name="Goodstein D."/>
            <person name="Schmutz J."/>
            <person name="Leebens-Mack J."/>
            <person name="Osbourn A."/>
        </authorList>
    </citation>
    <scope>NUCLEOTIDE SEQUENCE [LARGE SCALE GENOMIC DNA]</scope>
    <source>
        <strain evidence="1">JIC</strain>
    </source>
</reference>
<dbReference type="PANTHER" id="PTHR37705">
    <property type="entry name" value="BNAA08G11710D PROTEIN"/>
    <property type="match status" value="1"/>
</dbReference>
<comment type="caution">
    <text evidence="1">The sequence shown here is derived from an EMBL/GenBank/DDBJ whole genome shotgun (WGS) entry which is preliminary data.</text>
</comment>
<evidence type="ECO:0000313" key="2">
    <source>
        <dbReference type="Proteomes" id="UP001443914"/>
    </source>
</evidence>
<dbReference type="AlphaFoldDB" id="A0AAW1IMV1"/>
<dbReference type="PANTHER" id="PTHR37705:SF1">
    <property type="entry name" value="TRANSMEMBRANE PROTEIN"/>
    <property type="match status" value="1"/>
</dbReference>
<keyword evidence="2" id="KW-1185">Reference proteome</keyword>
<protein>
    <submittedName>
        <fullName evidence="1">Uncharacterized protein</fullName>
    </submittedName>
</protein>
<accession>A0AAW1IMV1</accession>
<organism evidence="1 2">
    <name type="scientific">Saponaria officinalis</name>
    <name type="common">Common soapwort</name>
    <name type="synonym">Lychnis saponaria</name>
    <dbReference type="NCBI Taxonomy" id="3572"/>
    <lineage>
        <taxon>Eukaryota</taxon>
        <taxon>Viridiplantae</taxon>
        <taxon>Streptophyta</taxon>
        <taxon>Embryophyta</taxon>
        <taxon>Tracheophyta</taxon>
        <taxon>Spermatophyta</taxon>
        <taxon>Magnoliopsida</taxon>
        <taxon>eudicotyledons</taxon>
        <taxon>Gunneridae</taxon>
        <taxon>Pentapetalae</taxon>
        <taxon>Caryophyllales</taxon>
        <taxon>Caryophyllaceae</taxon>
        <taxon>Caryophylleae</taxon>
        <taxon>Saponaria</taxon>
    </lineage>
</organism>
<evidence type="ECO:0000313" key="1">
    <source>
        <dbReference type="EMBL" id="KAK9691151.1"/>
    </source>
</evidence>
<dbReference type="Proteomes" id="UP001443914">
    <property type="component" value="Unassembled WGS sequence"/>
</dbReference>